<dbReference type="InterPro" id="IPR017452">
    <property type="entry name" value="GPCR_Rhodpsn_7TM"/>
</dbReference>
<dbReference type="PRINTS" id="PR00237">
    <property type="entry name" value="GPCRRHODOPSN"/>
</dbReference>
<evidence type="ECO:0000256" key="8">
    <source>
        <dbReference type="ARBA" id="ARBA00023224"/>
    </source>
</evidence>
<comment type="subcellular location">
    <subcellularLocation>
        <location evidence="1">Membrane</location>
        <topology evidence="1">Multi-pass membrane protein</topology>
    </subcellularLocation>
</comment>
<name>A0A834BZA5_ORYME</name>
<feature type="domain" description="G-protein coupled receptors family 1 profile" evidence="10">
    <location>
        <begin position="46"/>
        <end position="241"/>
    </location>
</feature>
<dbReference type="GO" id="GO:0007200">
    <property type="term" value="P:phospholipase C-activating G protein-coupled receptor signaling pathway"/>
    <property type="evidence" value="ECO:0007669"/>
    <property type="project" value="TreeGrafter"/>
</dbReference>
<feature type="transmembrane region" description="Helical" evidence="9">
    <location>
        <begin position="29"/>
        <end position="54"/>
    </location>
</feature>
<dbReference type="EMBL" id="WKFB01000530">
    <property type="protein sequence ID" value="KAF6720132.1"/>
    <property type="molecule type" value="Genomic_DNA"/>
</dbReference>
<dbReference type="GO" id="GO:0004930">
    <property type="term" value="F:G protein-coupled receptor activity"/>
    <property type="evidence" value="ECO:0007669"/>
    <property type="project" value="UniProtKB-KW"/>
</dbReference>
<evidence type="ECO:0000256" key="1">
    <source>
        <dbReference type="ARBA" id="ARBA00004141"/>
    </source>
</evidence>
<evidence type="ECO:0000313" key="12">
    <source>
        <dbReference type="Proteomes" id="UP000646548"/>
    </source>
</evidence>
<accession>A0A834BZA5</accession>
<evidence type="ECO:0000256" key="6">
    <source>
        <dbReference type="ARBA" id="ARBA00023170"/>
    </source>
</evidence>
<evidence type="ECO:0000256" key="9">
    <source>
        <dbReference type="SAM" id="Phobius"/>
    </source>
</evidence>
<feature type="transmembrane region" description="Helical" evidence="9">
    <location>
        <begin position="139"/>
        <end position="158"/>
    </location>
</feature>
<keyword evidence="3 9" id="KW-1133">Transmembrane helix</keyword>
<protein>
    <submittedName>
        <fullName evidence="11">G-protein coupled receptor 4</fullName>
    </submittedName>
</protein>
<keyword evidence="5 9" id="KW-0472">Membrane</keyword>
<dbReference type="InterPro" id="IPR000276">
    <property type="entry name" value="GPCR_Rhodpsn"/>
</dbReference>
<dbReference type="Proteomes" id="UP000646548">
    <property type="component" value="Unassembled WGS sequence"/>
</dbReference>
<reference evidence="11" key="1">
    <citation type="journal article" name="BMC Genomics">
        <title>Long-read sequencing and de novo genome assembly of marine medaka (Oryzias melastigma).</title>
        <authorList>
            <person name="Liang P."/>
            <person name="Saqib H.S.A."/>
            <person name="Ni X."/>
            <person name="Shen Y."/>
        </authorList>
    </citation>
    <scope>NUCLEOTIDE SEQUENCE</scope>
    <source>
        <strain evidence="11">Bigg-433</strain>
    </source>
</reference>
<comment type="caution">
    <text evidence="11">The sequence shown here is derived from an EMBL/GenBank/DDBJ whole genome shotgun (WGS) entry which is preliminary data.</text>
</comment>
<keyword evidence="8" id="KW-0807">Transducer</keyword>
<dbReference type="GO" id="GO:0005886">
    <property type="term" value="C:plasma membrane"/>
    <property type="evidence" value="ECO:0007669"/>
    <property type="project" value="TreeGrafter"/>
</dbReference>
<gene>
    <name evidence="11" type="ORF">FQA47_023365</name>
</gene>
<organism evidence="11 12">
    <name type="scientific">Oryzias melastigma</name>
    <name type="common">Marine medaka</name>
    <dbReference type="NCBI Taxonomy" id="30732"/>
    <lineage>
        <taxon>Eukaryota</taxon>
        <taxon>Metazoa</taxon>
        <taxon>Chordata</taxon>
        <taxon>Craniata</taxon>
        <taxon>Vertebrata</taxon>
        <taxon>Euteleostomi</taxon>
        <taxon>Actinopterygii</taxon>
        <taxon>Neopterygii</taxon>
        <taxon>Teleostei</taxon>
        <taxon>Neoteleostei</taxon>
        <taxon>Acanthomorphata</taxon>
        <taxon>Ovalentaria</taxon>
        <taxon>Atherinomorphae</taxon>
        <taxon>Beloniformes</taxon>
        <taxon>Adrianichthyidae</taxon>
        <taxon>Oryziinae</taxon>
        <taxon>Oryzias</taxon>
    </lineage>
</organism>
<evidence type="ECO:0000256" key="4">
    <source>
        <dbReference type="ARBA" id="ARBA00023040"/>
    </source>
</evidence>
<keyword evidence="7" id="KW-0325">Glycoprotein</keyword>
<dbReference type="AlphaFoldDB" id="A0A834BZA5"/>
<proteinExistence type="predicted"/>
<feature type="transmembrane region" description="Helical" evidence="9">
    <location>
        <begin position="214"/>
        <end position="240"/>
    </location>
</feature>
<feature type="transmembrane region" description="Helical" evidence="9">
    <location>
        <begin position="170"/>
        <end position="193"/>
    </location>
</feature>
<dbReference type="Pfam" id="PF00001">
    <property type="entry name" value="7tm_1"/>
    <property type="match status" value="1"/>
</dbReference>
<evidence type="ECO:0000256" key="5">
    <source>
        <dbReference type="ARBA" id="ARBA00023136"/>
    </source>
</evidence>
<keyword evidence="4" id="KW-0297">G-protein coupled receptor</keyword>
<evidence type="ECO:0000259" key="10">
    <source>
        <dbReference type="PROSITE" id="PS50262"/>
    </source>
</evidence>
<keyword evidence="2 9" id="KW-0812">Transmembrane</keyword>
<sequence>MFNSTNSTNLKAPLPWFEHPECAVAPYGFVFYFGVKVFNFAMGAPCNILVIWQITTRKNDASTSDIFILNLALLDAYFSLMTPLDMVNRLVLHDNRIFYFIRFAYGMKDVGPLFLVCICVDRYMAVVHPVIFSTYRDSMARICVSVLAWGLILAHAFTKSILGPLSVSDIFSGVILFAFAVMVYCNISIIWVLRRSVAGKEVMHPVKKKAFKIVLINLGIIVVNYLPPCGAHALCVLLHVC</sequence>
<dbReference type="GO" id="GO:0035025">
    <property type="term" value="P:positive regulation of Rho protein signal transduction"/>
    <property type="evidence" value="ECO:0007669"/>
    <property type="project" value="TreeGrafter"/>
</dbReference>
<evidence type="ECO:0000313" key="11">
    <source>
        <dbReference type="EMBL" id="KAF6720132.1"/>
    </source>
</evidence>
<dbReference type="PANTHER" id="PTHR24232:SF108">
    <property type="entry name" value="G-PROTEIN COUPLED RECEPTOR 35-LIKE-RELATED"/>
    <property type="match status" value="1"/>
</dbReference>
<evidence type="ECO:0000256" key="3">
    <source>
        <dbReference type="ARBA" id="ARBA00022989"/>
    </source>
</evidence>
<dbReference type="PANTHER" id="PTHR24232">
    <property type="entry name" value="G-PROTEIN COUPLED RECEPTOR"/>
    <property type="match status" value="1"/>
</dbReference>
<evidence type="ECO:0000256" key="7">
    <source>
        <dbReference type="ARBA" id="ARBA00023180"/>
    </source>
</evidence>
<keyword evidence="6 11" id="KW-0675">Receptor</keyword>
<dbReference type="SUPFAM" id="SSF81321">
    <property type="entry name" value="Family A G protein-coupled receptor-like"/>
    <property type="match status" value="1"/>
</dbReference>
<dbReference type="Gene3D" id="1.20.1070.10">
    <property type="entry name" value="Rhodopsin 7-helix transmembrane proteins"/>
    <property type="match status" value="1"/>
</dbReference>
<dbReference type="PROSITE" id="PS50262">
    <property type="entry name" value="G_PROTEIN_RECEP_F1_2"/>
    <property type="match status" value="1"/>
</dbReference>
<evidence type="ECO:0000256" key="2">
    <source>
        <dbReference type="ARBA" id="ARBA00022692"/>
    </source>
</evidence>
<feature type="transmembrane region" description="Helical" evidence="9">
    <location>
        <begin position="66"/>
        <end position="84"/>
    </location>
</feature>